<dbReference type="Pfam" id="PF00535">
    <property type="entry name" value="Glycos_transf_2"/>
    <property type="match status" value="1"/>
</dbReference>
<feature type="transmembrane region" description="Helical" evidence="6">
    <location>
        <begin position="298"/>
        <end position="317"/>
    </location>
</feature>
<sequence>MRLSVIIKTLNEQANIERAIRSALDAVAAVGSGEVIVADSKSTDRTCEIAAQFPVRIVQLSHAEDRCCGVGAQLGYAVAQGEYLYILDGDMTFEPGFVEAAIAALEQDSGLAGVGGQVREMNLDNEEFVNRAQRRLAHFEPGQVDRLDMGGLYRRSALAQVGYFTNQNLHAYEEFELAARLASAGWRLRRLDHPGICHYGHTETSYRLLAKRWTSRYAWGCGELLRQSLGKPHLSFVLTRLHVYRLYFAVLVWCFAAATFVLLAAVNGTPLLALAGLGMLALPVLLMSLRRKSLARGLYAVSAWGVFSAGLLAGLLAKPRREPTDSVRCVSLK</sequence>
<comment type="caution">
    <text evidence="9">The sequence shown here is derived from an EMBL/GenBank/DDBJ whole genome shotgun (WGS) entry which is preliminary data.</text>
</comment>
<feature type="transmembrane region" description="Helical" evidence="6">
    <location>
        <begin position="271"/>
        <end position="289"/>
    </location>
</feature>
<keyword evidence="4 9" id="KW-0808">Transferase</keyword>
<keyword evidence="9" id="KW-0238">DNA-binding</keyword>
<gene>
    <name evidence="9" type="ORF">AACH00_04860</name>
</gene>
<evidence type="ECO:0000313" key="9">
    <source>
        <dbReference type="EMBL" id="MEK8045673.1"/>
    </source>
</evidence>
<evidence type="ECO:0000256" key="6">
    <source>
        <dbReference type="SAM" id="Phobius"/>
    </source>
</evidence>
<name>A0ABU9C1F0_9BURK</name>
<dbReference type="EMBL" id="JBBUTI010000003">
    <property type="protein sequence ID" value="MEK8045673.1"/>
    <property type="molecule type" value="Genomic_DNA"/>
</dbReference>
<feature type="domain" description="Glycosyltransferase 2-like" evidence="8">
    <location>
        <begin position="153"/>
        <end position="281"/>
    </location>
</feature>
<evidence type="ECO:0000259" key="7">
    <source>
        <dbReference type="Pfam" id="PF00535"/>
    </source>
</evidence>
<evidence type="ECO:0000256" key="5">
    <source>
        <dbReference type="ARBA" id="ARBA00023136"/>
    </source>
</evidence>
<keyword evidence="6" id="KW-1133">Transmembrane helix</keyword>
<keyword evidence="3 9" id="KW-0328">Glycosyltransferase</keyword>
<keyword evidence="2" id="KW-1003">Cell membrane</keyword>
<dbReference type="GO" id="GO:0003677">
    <property type="term" value="F:DNA binding"/>
    <property type="evidence" value="ECO:0007669"/>
    <property type="project" value="UniProtKB-KW"/>
</dbReference>
<feature type="domain" description="Glycosyltransferase 2-like" evidence="7">
    <location>
        <begin position="4"/>
        <end position="141"/>
    </location>
</feature>
<dbReference type="Gene3D" id="3.90.550.10">
    <property type="entry name" value="Spore Coat Polysaccharide Biosynthesis Protein SpsA, Chain A"/>
    <property type="match status" value="1"/>
</dbReference>
<reference evidence="9 10" key="1">
    <citation type="submission" date="2024-04" db="EMBL/GenBank/DDBJ databases">
        <title>Novel species of the genus Ideonella isolated from streams.</title>
        <authorList>
            <person name="Lu H."/>
        </authorList>
    </citation>
    <scope>NUCLEOTIDE SEQUENCE [LARGE SCALE GENOMIC DNA]</scope>
    <source>
        <strain evidence="9 10">LYT19W</strain>
    </source>
</reference>
<dbReference type="SUPFAM" id="SSF53448">
    <property type="entry name" value="Nucleotide-diphospho-sugar transferases"/>
    <property type="match status" value="1"/>
</dbReference>
<keyword evidence="10" id="KW-1185">Reference proteome</keyword>
<evidence type="ECO:0000256" key="4">
    <source>
        <dbReference type="ARBA" id="ARBA00022679"/>
    </source>
</evidence>
<feature type="transmembrane region" description="Helical" evidence="6">
    <location>
        <begin position="246"/>
        <end position="265"/>
    </location>
</feature>
<dbReference type="RefSeq" id="WP_341397956.1">
    <property type="nucleotide sequence ID" value="NZ_JBBUTI010000003.1"/>
</dbReference>
<dbReference type="PANTHER" id="PTHR43646">
    <property type="entry name" value="GLYCOSYLTRANSFERASE"/>
    <property type="match status" value="1"/>
</dbReference>
<evidence type="ECO:0000313" key="10">
    <source>
        <dbReference type="Proteomes" id="UP001379945"/>
    </source>
</evidence>
<dbReference type="Proteomes" id="UP001379945">
    <property type="component" value="Unassembled WGS sequence"/>
</dbReference>
<dbReference type="PANTHER" id="PTHR43646:SF2">
    <property type="entry name" value="GLYCOSYLTRANSFERASE 2-LIKE DOMAIN-CONTAINING PROTEIN"/>
    <property type="match status" value="1"/>
</dbReference>
<accession>A0ABU9C1F0</accession>
<keyword evidence="5 6" id="KW-0472">Membrane</keyword>
<evidence type="ECO:0000259" key="8">
    <source>
        <dbReference type="Pfam" id="PF13632"/>
    </source>
</evidence>
<protein>
    <submittedName>
        <fullName evidence="9">Glycosyltransferase</fullName>
        <ecNumber evidence="9">2.4.-.-</ecNumber>
    </submittedName>
</protein>
<organism evidence="9 10">
    <name type="scientific">Ideonella margarita</name>
    <dbReference type="NCBI Taxonomy" id="2984191"/>
    <lineage>
        <taxon>Bacteria</taxon>
        <taxon>Pseudomonadati</taxon>
        <taxon>Pseudomonadota</taxon>
        <taxon>Betaproteobacteria</taxon>
        <taxon>Burkholderiales</taxon>
        <taxon>Sphaerotilaceae</taxon>
        <taxon>Ideonella</taxon>
    </lineage>
</organism>
<evidence type="ECO:0000256" key="1">
    <source>
        <dbReference type="ARBA" id="ARBA00004236"/>
    </source>
</evidence>
<dbReference type="InterPro" id="IPR001173">
    <property type="entry name" value="Glyco_trans_2-like"/>
</dbReference>
<proteinExistence type="predicted"/>
<dbReference type="Pfam" id="PF13632">
    <property type="entry name" value="Glyco_trans_2_3"/>
    <property type="match status" value="1"/>
</dbReference>
<dbReference type="InterPro" id="IPR029044">
    <property type="entry name" value="Nucleotide-diphossugar_trans"/>
</dbReference>
<evidence type="ECO:0000256" key="2">
    <source>
        <dbReference type="ARBA" id="ARBA00022475"/>
    </source>
</evidence>
<comment type="subcellular location">
    <subcellularLocation>
        <location evidence="1">Cell membrane</location>
    </subcellularLocation>
</comment>
<evidence type="ECO:0000256" key="3">
    <source>
        <dbReference type="ARBA" id="ARBA00022676"/>
    </source>
</evidence>
<keyword evidence="6" id="KW-0812">Transmembrane</keyword>
<dbReference type="EC" id="2.4.-.-" evidence="9"/>
<dbReference type="GO" id="GO:0016757">
    <property type="term" value="F:glycosyltransferase activity"/>
    <property type="evidence" value="ECO:0007669"/>
    <property type="project" value="UniProtKB-KW"/>
</dbReference>